<dbReference type="Proteomes" id="UP000256845">
    <property type="component" value="Unassembled WGS sequence"/>
</dbReference>
<proteinExistence type="predicted"/>
<dbReference type="InterPro" id="IPR027417">
    <property type="entry name" value="P-loop_NTPase"/>
</dbReference>
<dbReference type="CDD" id="cd02042">
    <property type="entry name" value="ParAB_family"/>
    <property type="match status" value="1"/>
</dbReference>
<evidence type="ECO:0000313" key="2">
    <source>
        <dbReference type="Proteomes" id="UP000256845"/>
    </source>
</evidence>
<reference evidence="1 2" key="1">
    <citation type="submission" date="2018-07" db="EMBL/GenBank/DDBJ databases">
        <title>Genomic Encyclopedia of Type Strains, Phase III (KMG-III): the genomes of soil and plant-associated and newly described type strains.</title>
        <authorList>
            <person name="Whitman W."/>
        </authorList>
    </citation>
    <scope>NUCLEOTIDE SEQUENCE [LARGE SCALE GENOMIC DNA]</scope>
    <source>
        <strain evidence="1 2">CECT 8488</strain>
    </source>
</reference>
<dbReference type="PANTHER" id="PTHR13696">
    <property type="entry name" value="P-LOOP CONTAINING NUCLEOSIDE TRIPHOSPHATE HYDROLASE"/>
    <property type="match status" value="1"/>
</dbReference>
<dbReference type="AlphaFoldDB" id="A0A3D9HX47"/>
<evidence type="ECO:0000313" key="1">
    <source>
        <dbReference type="EMBL" id="RED54078.1"/>
    </source>
</evidence>
<dbReference type="Gene3D" id="3.40.50.300">
    <property type="entry name" value="P-loop containing nucleotide triphosphate hydrolases"/>
    <property type="match status" value="1"/>
</dbReference>
<dbReference type="PANTHER" id="PTHR13696:SF96">
    <property type="entry name" value="COBQ_COBB_MIND_PARA NUCLEOTIDE BINDING DOMAIN-CONTAINING PROTEIN"/>
    <property type="match status" value="1"/>
</dbReference>
<dbReference type="SUPFAM" id="SSF52540">
    <property type="entry name" value="P-loop containing nucleoside triphosphate hydrolases"/>
    <property type="match status" value="1"/>
</dbReference>
<dbReference type="InterPro" id="IPR050678">
    <property type="entry name" value="DNA_Partitioning_ATPase"/>
</dbReference>
<name>A0A3D9HX47_9PROT</name>
<dbReference type="Pfam" id="PF09140">
    <property type="entry name" value="MipZ"/>
    <property type="match status" value="1"/>
</dbReference>
<dbReference type="InterPro" id="IPR015223">
    <property type="entry name" value="MipZ"/>
</dbReference>
<sequence>MISGGEHPLGKQAHIILFGNQKGGSGKSTAAMHLIVGLLRLGFRVASIDLDARQQSLTHYLENRSRELEKHGVWLPMPTHILMEPVALDDRKQRRQELEKRLRDQIDLLRGQFDFIVIDTPGADNLLSRVGHGMADTLVTPVNDSFLDLDLLVRLKNGSIGEARPSSYANLVMAQRKKRFQQLKSGMDWIILRNRIPTLRSKNNRNMARHLEDLSAQMGFRIVPGITERVIFRELFLNGLTVLDLAEETALETPLTMSQLAARQEARDLMKALWLPSIERKMGHSKILEKERSQST</sequence>
<accession>A0A3D9HX47</accession>
<dbReference type="EMBL" id="QRDW01000001">
    <property type="protein sequence ID" value="RED54078.1"/>
    <property type="molecule type" value="Genomic_DNA"/>
</dbReference>
<organism evidence="1 2">
    <name type="scientific">Aestuariispira insulae</name>
    <dbReference type="NCBI Taxonomy" id="1461337"/>
    <lineage>
        <taxon>Bacteria</taxon>
        <taxon>Pseudomonadati</taxon>
        <taxon>Pseudomonadota</taxon>
        <taxon>Alphaproteobacteria</taxon>
        <taxon>Rhodospirillales</taxon>
        <taxon>Kiloniellaceae</taxon>
        <taxon>Aestuariispira</taxon>
    </lineage>
</organism>
<keyword evidence="2" id="KW-1185">Reference proteome</keyword>
<comment type="caution">
    <text evidence="1">The sequence shown here is derived from an EMBL/GenBank/DDBJ whole genome shotgun (WGS) entry which is preliminary data.</text>
</comment>
<protein>
    <submittedName>
        <fullName evidence="1">Chromosome partitioning protein</fullName>
    </submittedName>
</protein>
<gene>
    <name evidence="1" type="ORF">DFP90_101881</name>
</gene>
<dbReference type="OrthoDB" id="13869at2"/>